<name>A0A8J4YA82_CHIOP</name>
<organism evidence="2 3">
    <name type="scientific">Chionoecetes opilio</name>
    <name type="common">Atlantic snow crab</name>
    <name type="synonym">Cancer opilio</name>
    <dbReference type="NCBI Taxonomy" id="41210"/>
    <lineage>
        <taxon>Eukaryota</taxon>
        <taxon>Metazoa</taxon>
        <taxon>Ecdysozoa</taxon>
        <taxon>Arthropoda</taxon>
        <taxon>Crustacea</taxon>
        <taxon>Multicrustacea</taxon>
        <taxon>Malacostraca</taxon>
        <taxon>Eumalacostraca</taxon>
        <taxon>Eucarida</taxon>
        <taxon>Decapoda</taxon>
        <taxon>Pleocyemata</taxon>
        <taxon>Brachyura</taxon>
        <taxon>Eubrachyura</taxon>
        <taxon>Majoidea</taxon>
        <taxon>Majidae</taxon>
        <taxon>Chionoecetes</taxon>
    </lineage>
</organism>
<proteinExistence type="predicted"/>
<dbReference type="InterPro" id="IPR058912">
    <property type="entry name" value="HTH_animal"/>
</dbReference>
<protein>
    <recommendedName>
        <fullName evidence="1">Helix-turn-helix domain-containing protein</fullName>
    </recommendedName>
</protein>
<comment type="caution">
    <text evidence="2">The sequence shown here is derived from an EMBL/GenBank/DDBJ whole genome shotgun (WGS) entry which is preliminary data.</text>
</comment>
<accession>A0A8J4YA82</accession>
<dbReference type="Pfam" id="PF26215">
    <property type="entry name" value="HTH_animal"/>
    <property type="match status" value="1"/>
</dbReference>
<keyword evidence="3" id="KW-1185">Reference proteome</keyword>
<feature type="domain" description="Helix-turn-helix" evidence="1">
    <location>
        <begin position="8"/>
        <end position="39"/>
    </location>
</feature>
<dbReference type="OrthoDB" id="6782675at2759"/>
<dbReference type="AlphaFoldDB" id="A0A8J4YA82"/>
<sequence>MPNMACQAYVRRALSHCSTWKDTHHELERITQVLTNNGYAYSDVALVTKRIVDKWYTNQENTTPTISDPIKKTSQFLLRNTPHVTKTPLQEDHVIYQHTCISEECGSHSYIGMTLTRLTRRLTCYLNNGSIKKHYDTVHNSHLIRDDLNKNTIIFNEEQDTRRLLYLEAIYIALRGAVRFGQGPLWLGSALVRVRFGQCPLWSVSALVRVRFGQCPLWSVSDLVSVRFGQCPLWLGSALVSVRFGQCPLWLGSALVSVRFGQCPLWSVSALVSVQVVSCPY</sequence>
<reference evidence="2" key="1">
    <citation type="submission" date="2020-07" db="EMBL/GenBank/DDBJ databases">
        <title>The High-quality genome of the commercially important snow crab, Chionoecetes opilio.</title>
        <authorList>
            <person name="Jeong J.-H."/>
            <person name="Ryu S."/>
        </authorList>
    </citation>
    <scope>NUCLEOTIDE SEQUENCE</scope>
    <source>
        <strain evidence="2">MADBK_172401_WGS</strain>
        <tissue evidence="2">Digestive gland</tissue>
    </source>
</reference>
<evidence type="ECO:0000259" key="1">
    <source>
        <dbReference type="Pfam" id="PF26215"/>
    </source>
</evidence>
<dbReference type="EMBL" id="JACEEZ010007225">
    <property type="protein sequence ID" value="KAG0724210.1"/>
    <property type="molecule type" value="Genomic_DNA"/>
</dbReference>
<gene>
    <name evidence="2" type="ORF">GWK47_000475</name>
</gene>
<dbReference type="Proteomes" id="UP000770661">
    <property type="component" value="Unassembled WGS sequence"/>
</dbReference>
<evidence type="ECO:0000313" key="2">
    <source>
        <dbReference type="EMBL" id="KAG0724210.1"/>
    </source>
</evidence>
<evidence type="ECO:0000313" key="3">
    <source>
        <dbReference type="Proteomes" id="UP000770661"/>
    </source>
</evidence>